<dbReference type="EMBL" id="JAACJN010000159">
    <property type="protein sequence ID" value="KAF5365886.1"/>
    <property type="molecule type" value="Genomic_DNA"/>
</dbReference>
<gene>
    <name evidence="1" type="ORF">D9757_011035</name>
</gene>
<evidence type="ECO:0000313" key="2">
    <source>
        <dbReference type="Proteomes" id="UP000518752"/>
    </source>
</evidence>
<proteinExistence type="predicted"/>
<protein>
    <submittedName>
        <fullName evidence="1">Uncharacterized protein</fullName>
    </submittedName>
</protein>
<sequence>MQYLLVFFIVHSGSYKTPTSTPRNALSYPPVVTVVNEIDGELPIYAPKGLSYLDPVISLRKNCPAILSTPKLHIHNYAILSELDRSLLSSQTPRLFFTAAQSSKIVYMALLGVDGRSWAVFPGIENDEEGRWTRRDSIECFLSSMTTMSRRYS</sequence>
<keyword evidence="2" id="KW-1185">Reference proteome</keyword>
<accession>A0A8H5LQQ1</accession>
<comment type="caution">
    <text evidence="1">The sequence shown here is derived from an EMBL/GenBank/DDBJ whole genome shotgun (WGS) entry which is preliminary data.</text>
</comment>
<dbReference type="Proteomes" id="UP000518752">
    <property type="component" value="Unassembled WGS sequence"/>
</dbReference>
<evidence type="ECO:0000313" key="1">
    <source>
        <dbReference type="EMBL" id="KAF5365886.1"/>
    </source>
</evidence>
<dbReference type="AlphaFoldDB" id="A0A8H5LQQ1"/>
<reference evidence="1 2" key="1">
    <citation type="journal article" date="2020" name="ISME J.">
        <title>Uncovering the hidden diversity of litter-decomposition mechanisms in mushroom-forming fungi.</title>
        <authorList>
            <person name="Floudas D."/>
            <person name="Bentzer J."/>
            <person name="Ahren D."/>
            <person name="Johansson T."/>
            <person name="Persson P."/>
            <person name="Tunlid A."/>
        </authorList>
    </citation>
    <scope>NUCLEOTIDE SEQUENCE [LARGE SCALE GENOMIC DNA]</scope>
    <source>
        <strain evidence="1 2">CBS 406.79</strain>
    </source>
</reference>
<name>A0A8H5LQQ1_9AGAR</name>
<organism evidence="1 2">
    <name type="scientific">Collybiopsis confluens</name>
    <dbReference type="NCBI Taxonomy" id="2823264"/>
    <lineage>
        <taxon>Eukaryota</taxon>
        <taxon>Fungi</taxon>
        <taxon>Dikarya</taxon>
        <taxon>Basidiomycota</taxon>
        <taxon>Agaricomycotina</taxon>
        <taxon>Agaricomycetes</taxon>
        <taxon>Agaricomycetidae</taxon>
        <taxon>Agaricales</taxon>
        <taxon>Marasmiineae</taxon>
        <taxon>Omphalotaceae</taxon>
        <taxon>Collybiopsis</taxon>
    </lineage>
</organism>